<dbReference type="AlphaFoldDB" id="A0A2T7NHC9"/>
<dbReference type="CDD" id="cd00312">
    <property type="entry name" value="Esterase_lipase"/>
    <property type="match status" value="1"/>
</dbReference>
<comment type="similarity">
    <text evidence="1 6">Belongs to the type-B carboxylesterase/lipase family.</text>
</comment>
<dbReference type="InterPro" id="IPR000997">
    <property type="entry name" value="Cholinesterase"/>
</dbReference>
<dbReference type="Proteomes" id="UP000245119">
    <property type="component" value="Linkage Group LG12"/>
</dbReference>
<feature type="active site" description="Acyl-ester intermediate" evidence="5">
    <location>
        <position position="292"/>
    </location>
</feature>
<evidence type="ECO:0000256" key="1">
    <source>
        <dbReference type="ARBA" id="ARBA00005964"/>
    </source>
</evidence>
<evidence type="ECO:0000256" key="2">
    <source>
        <dbReference type="ARBA" id="ARBA00022487"/>
    </source>
</evidence>
<dbReference type="InterPro" id="IPR019826">
    <property type="entry name" value="Carboxylesterase_B_AS"/>
</dbReference>
<dbReference type="OrthoDB" id="9000293at2759"/>
<sequence length="617" mass="68800">MYCISLALRLRIEISKVGKRERERERKRDCDVLCSRVDMRIRDHVVLGGRLAIIGNDLYITARATNCKVSQVKITVFVLEAALLLHLSTTTLTLNYTRVVHTTLGPIRGLVNVVGDKTVNVFWGIPFAKPPTGPRRFKHPEPPEPWSEVKDTVTKPNSCFQSIDTSFGQFQGVQAWIPKTPLSEDCLYLNVWVPQGFSTPPRATMVWIYGGSFSSGASTLDIYDGSKLAATENVIVVSLNYRVGSLGFLYTGNDDAPGNQGLMDQTMALKWVHDNVGFFGGSKDTITIFGESAGAGSVGLHLLSPLSNGFFSRAIMESGGPLNIWAVQPRTLAIERGKKLASLLGCPSKFSRLMLHCLQLANVQTITDTMEYLSDDLVVLGPVVDSYFLPREPKDLIASGEIKDTEVIIGVNKDEGIYFLLYIFPEGFPLSNEGVLSFSDFKEVVKALNFRGDNKTDSAIISEYYDNVLPSQRESLRDIVDDISGDDFFKCDIVDFANEYAKNHDVYLYSFEHQLSNLAWPKWTGVMHGYEIEAVFGLPQEYNYTIEDESVSSRMMSYWTRFAQRGNPNHDTITWPKLTSEGLEYLRSPERAIRSEVGFVINSAASGGAFFRFCAVD</sequence>
<dbReference type="InterPro" id="IPR002018">
    <property type="entry name" value="CarbesteraseB"/>
</dbReference>
<dbReference type="InterPro" id="IPR019819">
    <property type="entry name" value="Carboxylesterase_B_CS"/>
</dbReference>
<dbReference type="FunFam" id="3.40.50.1820:FF:000029">
    <property type="entry name" value="Acetylcholinesterase"/>
    <property type="match status" value="1"/>
</dbReference>
<dbReference type="EC" id="3.1.1.-" evidence="6"/>
<reference evidence="8 9" key="1">
    <citation type="submission" date="2018-04" db="EMBL/GenBank/DDBJ databases">
        <title>The genome of golden apple snail Pomacea canaliculata provides insight into stress tolerance and invasive adaptation.</title>
        <authorList>
            <person name="Liu C."/>
            <person name="Liu B."/>
            <person name="Ren Y."/>
            <person name="Zhang Y."/>
            <person name="Wang H."/>
            <person name="Li S."/>
            <person name="Jiang F."/>
            <person name="Yin L."/>
            <person name="Zhang G."/>
            <person name="Qian W."/>
            <person name="Fan W."/>
        </authorList>
    </citation>
    <scope>NUCLEOTIDE SEQUENCE [LARGE SCALE GENOMIC DNA]</scope>
    <source>
        <strain evidence="8">SZHN2017</strain>
        <tissue evidence="8">Muscle</tissue>
    </source>
</reference>
<evidence type="ECO:0000256" key="4">
    <source>
        <dbReference type="ARBA" id="ARBA00023157"/>
    </source>
</evidence>
<proteinExistence type="inferred from homology"/>
<keyword evidence="2" id="KW-0719">Serine esterase</keyword>
<dbReference type="Pfam" id="PF00135">
    <property type="entry name" value="COesterase"/>
    <property type="match status" value="1"/>
</dbReference>
<keyword evidence="3 6" id="KW-0378">Hydrolase</keyword>
<keyword evidence="9" id="KW-1185">Reference proteome</keyword>
<dbReference type="InterPro" id="IPR050654">
    <property type="entry name" value="AChE-related_enzymes"/>
</dbReference>
<evidence type="ECO:0000256" key="5">
    <source>
        <dbReference type="PIRSR" id="PIRSR600997-1"/>
    </source>
</evidence>
<keyword evidence="4" id="KW-1015">Disulfide bond</keyword>
<evidence type="ECO:0000313" key="9">
    <source>
        <dbReference type="Proteomes" id="UP000245119"/>
    </source>
</evidence>
<feature type="active site" description="Charge relay system" evidence="5">
    <location>
        <position position="528"/>
    </location>
</feature>
<dbReference type="PROSITE" id="PS00122">
    <property type="entry name" value="CARBOXYLESTERASE_B_1"/>
    <property type="match status" value="1"/>
</dbReference>
<dbReference type="GO" id="GO:0019695">
    <property type="term" value="P:choline metabolic process"/>
    <property type="evidence" value="ECO:0007669"/>
    <property type="project" value="TreeGrafter"/>
</dbReference>
<dbReference type="GO" id="GO:0005886">
    <property type="term" value="C:plasma membrane"/>
    <property type="evidence" value="ECO:0007669"/>
    <property type="project" value="TreeGrafter"/>
</dbReference>
<accession>A0A2T7NHC9</accession>
<dbReference type="PRINTS" id="PR00878">
    <property type="entry name" value="CHOLNESTRASE"/>
</dbReference>
<dbReference type="InterPro" id="IPR029058">
    <property type="entry name" value="AB_hydrolase_fold"/>
</dbReference>
<organism evidence="8 9">
    <name type="scientific">Pomacea canaliculata</name>
    <name type="common">Golden apple snail</name>
    <dbReference type="NCBI Taxonomy" id="400727"/>
    <lineage>
        <taxon>Eukaryota</taxon>
        <taxon>Metazoa</taxon>
        <taxon>Spiralia</taxon>
        <taxon>Lophotrochozoa</taxon>
        <taxon>Mollusca</taxon>
        <taxon>Gastropoda</taxon>
        <taxon>Caenogastropoda</taxon>
        <taxon>Architaenioglossa</taxon>
        <taxon>Ampullarioidea</taxon>
        <taxon>Ampullariidae</taxon>
        <taxon>Pomacea</taxon>
    </lineage>
</organism>
<evidence type="ECO:0000256" key="6">
    <source>
        <dbReference type="RuleBase" id="RU361235"/>
    </source>
</evidence>
<comment type="caution">
    <text evidence="8">The sequence shown here is derived from an EMBL/GenBank/DDBJ whole genome shotgun (WGS) entry which is preliminary data.</text>
</comment>
<dbReference type="PANTHER" id="PTHR43918:SF12">
    <property type="entry name" value="ACETYLCHOLINESTERASE 1"/>
    <property type="match status" value="1"/>
</dbReference>
<evidence type="ECO:0000313" key="8">
    <source>
        <dbReference type="EMBL" id="PVD20587.1"/>
    </source>
</evidence>
<name>A0A2T7NHC9_POMCA</name>
<dbReference type="SUPFAM" id="SSF53474">
    <property type="entry name" value="alpha/beta-Hydrolases"/>
    <property type="match status" value="1"/>
</dbReference>
<dbReference type="PROSITE" id="PS00941">
    <property type="entry name" value="CARBOXYLESTERASE_B_2"/>
    <property type="match status" value="1"/>
</dbReference>
<evidence type="ECO:0000256" key="3">
    <source>
        <dbReference type="ARBA" id="ARBA00022801"/>
    </source>
</evidence>
<protein>
    <recommendedName>
        <fullName evidence="6">Carboxylic ester hydrolase</fullName>
        <ecNumber evidence="6">3.1.1.-</ecNumber>
    </recommendedName>
</protein>
<dbReference type="EMBL" id="PZQS01000012">
    <property type="protein sequence ID" value="PVD20587.1"/>
    <property type="molecule type" value="Genomic_DNA"/>
</dbReference>
<dbReference type="GO" id="GO:0003990">
    <property type="term" value="F:acetylcholinesterase activity"/>
    <property type="evidence" value="ECO:0007669"/>
    <property type="project" value="TreeGrafter"/>
</dbReference>
<feature type="domain" description="Carboxylesterase type B" evidence="7">
    <location>
        <begin position="98"/>
        <end position="587"/>
    </location>
</feature>
<gene>
    <name evidence="8" type="ORF">C0Q70_18743</name>
</gene>
<feature type="active site" description="Charge relay system" evidence="5">
    <location>
        <position position="415"/>
    </location>
</feature>
<dbReference type="GO" id="GO:0006581">
    <property type="term" value="P:acetylcholine catabolic process"/>
    <property type="evidence" value="ECO:0007669"/>
    <property type="project" value="TreeGrafter"/>
</dbReference>
<dbReference type="Gene3D" id="3.40.50.1820">
    <property type="entry name" value="alpha/beta hydrolase"/>
    <property type="match status" value="1"/>
</dbReference>
<dbReference type="PANTHER" id="PTHR43918">
    <property type="entry name" value="ACETYLCHOLINESTERASE"/>
    <property type="match status" value="1"/>
</dbReference>
<evidence type="ECO:0000259" key="7">
    <source>
        <dbReference type="Pfam" id="PF00135"/>
    </source>
</evidence>
<dbReference type="GO" id="GO:0005615">
    <property type="term" value="C:extracellular space"/>
    <property type="evidence" value="ECO:0007669"/>
    <property type="project" value="TreeGrafter"/>
</dbReference>